<evidence type="ECO:0000256" key="6">
    <source>
        <dbReference type="ARBA" id="ARBA00022801"/>
    </source>
</evidence>
<keyword evidence="8" id="KW-0234">DNA repair</keyword>
<dbReference type="Proteomes" id="UP000176101">
    <property type="component" value="Unassembled WGS sequence"/>
</dbReference>
<comment type="caution">
    <text evidence="10">The sequence shown here is derived from an EMBL/GenBank/DDBJ whole genome shotgun (WGS) entry which is preliminary data.</text>
</comment>
<organism evidence="10 11">
    <name type="scientific">Streptomyces oceani</name>
    <dbReference type="NCBI Taxonomy" id="1075402"/>
    <lineage>
        <taxon>Bacteria</taxon>
        <taxon>Bacillati</taxon>
        <taxon>Actinomycetota</taxon>
        <taxon>Actinomycetes</taxon>
        <taxon>Kitasatosporales</taxon>
        <taxon>Streptomycetaceae</taxon>
        <taxon>Streptomyces</taxon>
    </lineage>
</organism>
<keyword evidence="5" id="KW-0227">DNA damage</keyword>
<keyword evidence="7" id="KW-0460">Magnesium</keyword>
<evidence type="ECO:0000313" key="11">
    <source>
        <dbReference type="Proteomes" id="UP000176101"/>
    </source>
</evidence>
<comment type="cofactor">
    <cofactor evidence="1">
        <name>Mn(2+)</name>
        <dbReference type="ChEBI" id="CHEBI:29035"/>
    </cofactor>
</comment>
<dbReference type="InterPro" id="IPR036691">
    <property type="entry name" value="Endo/exonu/phosph_ase_sf"/>
</dbReference>
<dbReference type="InterPro" id="IPR005135">
    <property type="entry name" value="Endo/exonuclease/phosphatase"/>
</dbReference>
<dbReference type="Gene3D" id="3.60.10.10">
    <property type="entry name" value="Endonuclease/exonuclease/phosphatase"/>
    <property type="match status" value="1"/>
</dbReference>
<dbReference type="SUPFAM" id="SSF56219">
    <property type="entry name" value="DNase I-like"/>
    <property type="match status" value="1"/>
</dbReference>
<sequence length="255" mass="27839">MTLADLPESRTEADGSAVVRLLSYNIRAMRDDREALVRVIRACAPDVVCVQEAPRFFRWRKYASWLARRTDLCYVTGGATACGPMILSSLRAYVEHTEDIVLPRSPGLHRRGFATALLRFGSSARLSVTSCHLSLQSDERYAQAARLAERLPRPETPHSVVAADLNERPGGRSFRLLTDSGPLRDVWASKPWGSEHTHPAAAPRQRIDAVLATDGVEVLGGGVPVGLPGIDERILGAASDHRPVLTALRVPPARP</sequence>
<dbReference type="PATRIC" id="fig|1075402.3.peg.2272"/>
<evidence type="ECO:0000256" key="2">
    <source>
        <dbReference type="ARBA" id="ARBA00001946"/>
    </source>
</evidence>
<evidence type="ECO:0000256" key="4">
    <source>
        <dbReference type="ARBA" id="ARBA00022723"/>
    </source>
</evidence>
<dbReference type="GO" id="GO:0006281">
    <property type="term" value="P:DNA repair"/>
    <property type="evidence" value="ECO:0007669"/>
    <property type="project" value="UniProtKB-KW"/>
</dbReference>
<dbReference type="InterPro" id="IPR051547">
    <property type="entry name" value="TDP2-like"/>
</dbReference>
<dbReference type="GO" id="GO:0016787">
    <property type="term" value="F:hydrolase activity"/>
    <property type="evidence" value="ECO:0007669"/>
    <property type="project" value="UniProtKB-KW"/>
</dbReference>
<dbReference type="AlphaFoldDB" id="A0A1E7KCM5"/>
<evidence type="ECO:0000313" key="10">
    <source>
        <dbReference type="EMBL" id="OEV01671.1"/>
    </source>
</evidence>
<keyword evidence="6" id="KW-0378">Hydrolase</keyword>
<dbReference type="STRING" id="1075402.AN216_16665"/>
<evidence type="ECO:0000256" key="3">
    <source>
        <dbReference type="ARBA" id="ARBA00022722"/>
    </source>
</evidence>
<dbReference type="OrthoDB" id="3820230at2"/>
<evidence type="ECO:0000256" key="7">
    <source>
        <dbReference type="ARBA" id="ARBA00022842"/>
    </source>
</evidence>
<dbReference type="PANTHER" id="PTHR15822:SF4">
    <property type="entry name" value="TYROSYL-DNA PHOSPHODIESTERASE 2"/>
    <property type="match status" value="1"/>
</dbReference>
<protein>
    <submittedName>
        <fullName evidence="10">Endonuclease</fullName>
    </submittedName>
</protein>
<dbReference type="GO" id="GO:0004519">
    <property type="term" value="F:endonuclease activity"/>
    <property type="evidence" value="ECO:0007669"/>
    <property type="project" value="UniProtKB-KW"/>
</dbReference>
<evidence type="ECO:0000256" key="5">
    <source>
        <dbReference type="ARBA" id="ARBA00022763"/>
    </source>
</evidence>
<name>A0A1E7KCM5_9ACTN</name>
<dbReference type="EMBL" id="LJGU01000131">
    <property type="protein sequence ID" value="OEV01671.1"/>
    <property type="molecule type" value="Genomic_DNA"/>
</dbReference>
<feature type="domain" description="Endonuclease/exonuclease/phosphatase" evidence="9">
    <location>
        <begin position="22"/>
        <end position="241"/>
    </location>
</feature>
<keyword evidence="10" id="KW-0255">Endonuclease</keyword>
<keyword evidence="11" id="KW-1185">Reference proteome</keyword>
<dbReference type="Pfam" id="PF03372">
    <property type="entry name" value="Exo_endo_phos"/>
    <property type="match status" value="1"/>
</dbReference>
<comment type="cofactor">
    <cofactor evidence="2">
        <name>Mg(2+)</name>
        <dbReference type="ChEBI" id="CHEBI:18420"/>
    </cofactor>
</comment>
<dbReference type="GO" id="GO:0046872">
    <property type="term" value="F:metal ion binding"/>
    <property type="evidence" value="ECO:0007669"/>
    <property type="project" value="UniProtKB-KW"/>
</dbReference>
<proteinExistence type="predicted"/>
<dbReference type="PANTHER" id="PTHR15822">
    <property type="entry name" value="TRAF AND TNF RECEPTOR-ASSOCIATED PROTEIN"/>
    <property type="match status" value="1"/>
</dbReference>
<reference evidence="10 11" key="1">
    <citation type="journal article" date="2016" name="Front. Microbiol.">
        <title>Comparative Genomics Analysis of Streptomyces Species Reveals Their Adaptation to the Marine Environment and Their Diversity at the Genomic Level.</title>
        <authorList>
            <person name="Tian X."/>
            <person name="Zhang Z."/>
            <person name="Yang T."/>
            <person name="Chen M."/>
            <person name="Li J."/>
            <person name="Chen F."/>
            <person name="Yang J."/>
            <person name="Li W."/>
            <person name="Zhang B."/>
            <person name="Zhang Z."/>
            <person name="Wu J."/>
            <person name="Zhang C."/>
            <person name="Long L."/>
            <person name="Xiao J."/>
        </authorList>
    </citation>
    <scope>NUCLEOTIDE SEQUENCE [LARGE SCALE GENOMIC DNA]</scope>
    <source>
        <strain evidence="10 11">SCSIO 02100</strain>
    </source>
</reference>
<keyword evidence="3" id="KW-0540">Nuclease</keyword>
<evidence type="ECO:0000256" key="1">
    <source>
        <dbReference type="ARBA" id="ARBA00001936"/>
    </source>
</evidence>
<evidence type="ECO:0000256" key="8">
    <source>
        <dbReference type="ARBA" id="ARBA00023204"/>
    </source>
</evidence>
<evidence type="ECO:0000259" key="9">
    <source>
        <dbReference type="Pfam" id="PF03372"/>
    </source>
</evidence>
<keyword evidence="4" id="KW-0479">Metal-binding</keyword>
<accession>A0A1E7KCM5</accession>
<dbReference type="RefSeq" id="WP_070197466.1">
    <property type="nucleotide sequence ID" value="NZ_LJGU01000131.1"/>
</dbReference>
<gene>
    <name evidence="10" type="ORF">AN216_16665</name>
</gene>